<protein>
    <submittedName>
        <fullName evidence="2">Cupin domain-containing protein</fullName>
    </submittedName>
</protein>
<dbReference type="PANTHER" id="PTHR33387:SF3">
    <property type="entry name" value="DUF985 DOMAIN-CONTAINING PROTEIN"/>
    <property type="match status" value="1"/>
</dbReference>
<dbReference type="SUPFAM" id="SSF51182">
    <property type="entry name" value="RmlC-like cupins"/>
    <property type="match status" value="1"/>
</dbReference>
<dbReference type="InterPro" id="IPR009327">
    <property type="entry name" value="Cupin_DUF985"/>
</dbReference>
<dbReference type="CDD" id="cd06121">
    <property type="entry name" value="cupin_YML079wp"/>
    <property type="match status" value="1"/>
</dbReference>
<reference evidence="2" key="1">
    <citation type="submission" date="2023-06" db="EMBL/GenBank/DDBJ databases">
        <title>Genomic of Agaribacillus aureum.</title>
        <authorList>
            <person name="Wang G."/>
        </authorList>
    </citation>
    <scope>NUCLEOTIDE SEQUENCE</scope>
    <source>
        <strain evidence="2">BMA12</strain>
    </source>
</reference>
<organism evidence="2 3">
    <name type="scientific">Agaribacillus aureus</name>
    <dbReference type="NCBI Taxonomy" id="3051825"/>
    <lineage>
        <taxon>Bacteria</taxon>
        <taxon>Pseudomonadati</taxon>
        <taxon>Bacteroidota</taxon>
        <taxon>Cytophagia</taxon>
        <taxon>Cytophagales</taxon>
        <taxon>Splendidivirgaceae</taxon>
        <taxon>Agaribacillus</taxon>
    </lineage>
</organism>
<dbReference type="Proteomes" id="UP001172083">
    <property type="component" value="Unassembled WGS sequence"/>
</dbReference>
<dbReference type="RefSeq" id="WP_346759890.1">
    <property type="nucleotide sequence ID" value="NZ_JAUJEB010000005.1"/>
</dbReference>
<dbReference type="Pfam" id="PF06172">
    <property type="entry name" value="Cupin_5"/>
    <property type="match status" value="1"/>
</dbReference>
<dbReference type="PANTHER" id="PTHR33387">
    <property type="entry name" value="RMLC-LIKE JELLY ROLL FOLD PROTEIN"/>
    <property type="match status" value="1"/>
</dbReference>
<proteinExistence type="predicted"/>
<comment type="caution">
    <text evidence="2">The sequence shown here is derived from an EMBL/GenBank/DDBJ whole genome shotgun (WGS) entry which is preliminary data.</text>
</comment>
<feature type="domain" description="DUF985" evidence="1">
    <location>
        <begin position="5"/>
        <end position="146"/>
    </location>
</feature>
<accession>A0ABT8LDZ3</accession>
<sequence length="166" mass="19178">MKSAQYWIDHLDLQKHPEGGFFKETYRSDEQLSGEHLPSRYQGDRCFSTAIYFLITESNCSKFHRIKSDETWHFYEGQPLTIYVLGEGDGRLDQFHLGRDLESGQQMQLTIPKNCWFGAKLSVDQGYALIGCTVAPGFDFADFELADREKLITTFPRHQKIINTLT</sequence>
<name>A0ABT8LDZ3_9BACT</name>
<keyword evidence="3" id="KW-1185">Reference proteome</keyword>
<dbReference type="EMBL" id="JAUJEB010000005">
    <property type="protein sequence ID" value="MDN5214551.1"/>
    <property type="molecule type" value="Genomic_DNA"/>
</dbReference>
<evidence type="ECO:0000259" key="1">
    <source>
        <dbReference type="Pfam" id="PF06172"/>
    </source>
</evidence>
<gene>
    <name evidence="2" type="ORF">QQ020_20900</name>
</gene>
<evidence type="ECO:0000313" key="2">
    <source>
        <dbReference type="EMBL" id="MDN5214551.1"/>
    </source>
</evidence>
<evidence type="ECO:0000313" key="3">
    <source>
        <dbReference type="Proteomes" id="UP001172083"/>
    </source>
</evidence>
<dbReference type="Gene3D" id="2.60.120.10">
    <property type="entry name" value="Jelly Rolls"/>
    <property type="match status" value="1"/>
</dbReference>
<dbReference type="InterPro" id="IPR014710">
    <property type="entry name" value="RmlC-like_jellyroll"/>
</dbReference>
<dbReference type="InterPro" id="IPR011051">
    <property type="entry name" value="RmlC_Cupin_sf"/>
</dbReference>
<dbReference type="InterPro" id="IPR039935">
    <property type="entry name" value="YML079W-like"/>
</dbReference>